<reference evidence="1 2" key="2">
    <citation type="journal article" date="2013" name="Plant Cell Physiol.">
        <title>Rice Annotation Project Database (RAP-DB): an integrative and interactive database for rice genomics.</title>
        <authorList>
            <person name="Sakai H."/>
            <person name="Lee S.S."/>
            <person name="Tanaka T."/>
            <person name="Numa H."/>
            <person name="Kim J."/>
            <person name="Kawahara Y."/>
            <person name="Wakimoto H."/>
            <person name="Yang C.C."/>
            <person name="Iwamoto M."/>
            <person name="Abe T."/>
            <person name="Yamada Y."/>
            <person name="Muto A."/>
            <person name="Inokuchi H."/>
            <person name="Ikemura T."/>
            <person name="Matsumoto T."/>
            <person name="Sasaki T."/>
            <person name="Itoh T."/>
        </authorList>
    </citation>
    <scope>NUCLEOTIDE SEQUENCE [LARGE SCALE GENOMIC DNA]</scope>
    <source>
        <strain evidence="2">cv. Nipponbare</strain>
    </source>
</reference>
<dbReference type="EMBL" id="AP014965">
    <property type="protein sequence ID" value="BAT07758.1"/>
    <property type="molecule type" value="Genomic_DNA"/>
</dbReference>
<organism evidence="1 2">
    <name type="scientific">Oryza sativa subsp. japonica</name>
    <name type="common">Rice</name>
    <dbReference type="NCBI Taxonomy" id="39947"/>
    <lineage>
        <taxon>Eukaryota</taxon>
        <taxon>Viridiplantae</taxon>
        <taxon>Streptophyta</taxon>
        <taxon>Embryophyta</taxon>
        <taxon>Tracheophyta</taxon>
        <taxon>Spermatophyta</taxon>
        <taxon>Magnoliopsida</taxon>
        <taxon>Liliopsida</taxon>
        <taxon>Poales</taxon>
        <taxon>Poaceae</taxon>
        <taxon>BOP clade</taxon>
        <taxon>Oryzoideae</taxon>
        <taxon>Oryzeae</taxon>
        <taxon>Oryzinae</taxon>
        <taxon>Oryza</taxon>
        <taxon>Oryza sativa</taxon>
    </lineage>
</organism>
<dbReference type="InParanoid" id="A0A0P0XMT9"/>
<name>A0A0P0XMT9_ORYSJ</name>
<dbReference type="AlphaFoldDB" id="A0A0P0XMT9"/>
<proteinExistence type="predicted"/>
<reference evidence="1 2" key="3">
    <citation type="journal article" date="2013" name="Rice">
        <title>Improvement of the Oryza sativa Nipponbare reference genome using next generation sequence and optical map data.</title>
        <authorList>
            <person name="Kawahara Y."/>
            <person name="de la Bastide M."/>
            <person name="Hamilton J.P."/>
            <person name="Kanamori H."/>
            <person name="McCombie W.R."/>
            <person name="Ouyang S."/>
            <person name="Schwartz D.C."/>
            <person name="Tanaka T."/>
            <person name="Wu J."/>
            <person name="Zhou S."/>
            <person name="Childs K.L."/>
            <person name="Davidson R.M."/>
            <person name="Lin H."/>
            <person name="Quesada-Ocampo L."/>
            <person name="Vaillancourt B."/>
            <person name="Sakai H."/>
            <person name="Lee S.S."/>
            <person name="Kim J."/>
            <person name="Numa H."/>
            <person name="Itoh T."/>
            <person name="Buell C.R."/>
            <person name="Matsumoto T."/>
        </authorList>
    </citation>
    <scope>NUCLEOTIDE SEQUENCE [LARGE SCALE GENOMIC DNA]</scope>
    <source>
        <strain evidence="2">cv. Nipponbare</strain>
    </source>
</reference>
<dbReference type="Proteomes" id="UP000059680">
    <property type="component" value="Chromosome 9"/>
</dbReference>
<dbReference type="PaxDb" id="39947-A0A0P0XMT9"/>
<keyword evidence="2" id="KW-1185">Reference proteome</keyword>
<evidence type="ECO:0000313" key="1">
    <source>
        <dbReference type="EMBL" id="BAT07758.1"/>
    </source>
</evidence>
<accession>A0A0P0XMT9</accession>
<sequence length="98" mass="10600">MERGGTEWDGTDLVVSMGGGGLEEAIIKLLLRTGQGGLERRMTTRLTVRNGNENEAADAHAIDVIRSGHRCVGSDEAQAHALSQRVMRTVPRQFLASL</sequence>
<reference evidence="2" key="1">
    <citation type="journal article" date="2005" name="Nature">
        <title>The map-based sequence of the rice genome.</title>
        <authorList>
            <consortium name="International rice genome sequencing project (IRGSP)"/>
            <person name="Matsumoto T."/>
            <person name="Wu J."/>
            <person name="Kanamori H."/>
            <person name="Katayose Y."/>
            <person name="Fujisawa M."/>
            <person name="Namiki N."/>
            <person name="Mizuno H."/>
            <person name="Yamamoto K."/>
            <person name="Antonio B.A."/>
            <person name="Baba T."/>
            <person name="Sakata K."/>
            <person name="Nagamura Y."/>
            <person name="Aoki H."/>
            <person name="Arikawa K."/>
            <person name="Arita K."/>
            <person name="Bito T."/>
            <person name="Chiden Y."/>
            <person name="Fujitsuka N."/>
            <person name="Fukunaka R."/>
            <person name="Hamada M."/>
            <person name="Harada C."/>
            <person name="Hayashi A."/>
            <person name="Hijishita S."/>
            <person name="Honda M."/>
            <person name="Hosokawa S."/>
            <person name="Ichikawa Y."/>
            <person name="Idonuma A."/>
            <person name="Iijima M."/>
            <person name="Ikeda M."/>
            <person name="Ikeno M."/>
            <person name="Ito K."/>
            <person name="Ito S."/>
            <person name="Ito T."/>
            <person name="Ito Y."/>
            <person name="Ito Y."/>
            <person name="Iwabuchi A."/>
            <person name="Kamiya K."/>
            <person name="Karasawa W."/>
            <person name="Kurita K."/>
            <person name="Katagiri S."/>
            <person name="Kikuta A."/>
            <person name="Kobayashi H."/>
            <person name="Kobayashi N."/>
            <person name="Machita K."/>
            <person name="Maehara T."/>
            <person name="Masukawa M."/>
            <person name="Mizubayashi T."/>
            <person name="Mukai Y."/>
            <person name="Nagasaki H."/>
            <person name="Nagata Y."/>
            <person name="Naito S."/>
            <person name="Nakashima M."/>
            <person name="Nakama Y."/>
            <person name="Nakamichi Y."/>
            <person name="Nakamura M."/>
            <person name="Meguro A."/>
            <person name="Negishi M."/>
            <person name="Ohta I."/>
            <person name="Ohta T."/>
            <person name="Okamoto M."/>
            <person name="Ono N."/>
            <person name="Saji S."/>
            <person name="Sakaguchi M."/>
            <person name="Sakai K."/>
            <person name="Shibata M."/>
            <person name="Shimokawa T."/>
            <person name="Song J."/>
            <person name="Takazaki Y."/>
            <person name="Terasawa K."/>
            <person name="Tsugane M."/>
            <person name="Tsuji K."/>
            <person name="Ueda S."/>
            <person name="Waki K."/>
            <person name="Yamagata H."/>
            <person name="Yamamoto M."/>
            <person name="Yamamoto S."/>
            <person name="Yamane H."/>
            <person name="Yoshiki S."/>
            <person name="Yoshihara R."/>
            <person name="Yukawa K."/>
            <person name="Zhong H."/>
            <person name="Yano M."/>
            <person name="Yuan Q."/>
            <person name="Ouyang S."/>
            <person name="Liu J."/>
            <person name="Jones K.M."/>
            <person name="Gansberger K."/>
            <person name="Moffat K."/>
            <person name="Hill J."/>
            <person name="Bera J."/>
            <person name="Fadrosh D."/>
            <person name="Jin S."/>
            <person name="Johri S."/>
            <person name="Kim M."/>
            <person name="Overton L."/>
            <person name="Reardon M."/>
            <person name="Tsitrin T."/>
            <person name="Vuong H."/>
            <person name="Weaver B."/>
            <person name="Ciecko A."/>
            <person name="Tallon L."/>
            <person name="Jackson J."/>
            <person name="Pai G."/>
            <person name="Aken S.V."/>
            <person name="Utterback T."/>
            <person name="Reidmuller S."/>
            <person name="Feldblyum T."/>
            <person name="Hsiao J."/>
            <person name="Zismann V."/>
            <person name="Iobst S."/>
            <person name="de Vazeille A.R."/>
            <person name="Buell C.R."/>
            <person name="Ying K."/>
            <person name="Li Y."/>
            <person name="Lu T."/>
            <person name="Huang Y."/>
            <person name="Zhao Q."/>
            <person name="Feng Q."/>
            <person name="Zhang L."/>
            <person name="Zhu J."/>
            <person name="Weng Q."/>
            <person name="Mu J."/>
            <person name="Lu Y."/>
            <person name="Fan D."/>
            <person name="Liu Y."/>
            <person name="Guan J."/>
            <person name="Zhang Y."/>
            <person name="Yu S."/>
            <person name="Liu X."/>
            <person name="Zhang Y."/>
            <person name="Hong G."/>
            <person name="Han B."/>
            <person name="Choisne N."/>
            <person name="Demange N."/>
            <person name="Orjeda G."/>
            <person name="Samain S."/>
            <person name="Cattolico L."/>
            <person name="Pelletier E."/>
            <person name="Couloux A."/>
            <person name="Segurens B."/>
            <person name="Wincker P."/>
            <person name="D'Hont A."/>
            <person name="Scarpelli C."/>
            <person name="Weissenbach J."/>
            <person name="Salanoubat M."/>
            <person name="Quetier F."/>
            <person name="Yu Y."/>
            <person name="Kim H.R."/>
            <person name="Rambo T."/>
            <person name="Currie J."/>
            <person name="Collura K."/>
            <person name="Luo M."/>
            <person name="Yang T."/>
            <person name="Ammiraju J.S.S."/>
            <person name="Engler F."/>
            <person name="Soderlund C."/>
            <person name="Wing R.A."/>
            <person name="Palmer L.E."/>
            <person name="de la Bastide M."/>
            <person name="Spiegel L."/>
            <person name="Nascimento L."/>
            <person name="Zutavern T."/>
            <person name="O'Shaughnessy A."/>
            <person name="Dike S."/>
            <person name="Dedhia N."/>
            <person name="Preston R."/>
            <person name="Balija V."/>
            <person name="McCombie W.R."/>
            <person name="Chow T."/>
            <person name="Chen H."/>
            <person name="Chung M."/>
            <person name="Chen C."/>
            <person name="Shaw J."/>
            <person name="Wu H."/>
            <person name="Hsiao K."/>
            <person name="Chao Y."/>
            <person name="Chu M."/>
            <person name="Cheng C."/>
            <person name="Hour A."/>
            <person name="Lee P."/>
            <person name="Lin S."/>
            <person name="Lin Y."/>
            <person name="Liou J."/>
            <person name="Liu S."/>
            <person name="Hsing Y."/>
            <person name="Raghuvanshi S."/>
            <person name="Mohanty A."/>
            <person name="Bharti A.K."/>
            <person name="Gaur A."/>
            <person name="Gupta V."/>
            <person name="Kumar D."/>
            <person name="Ravi V."/>
            <person name="Vij S."/>
            <person name="Kapur A."/>
            <person name="Khurana P."/>
            <person name="Khurana P."/>
            <person name="Khurana J.P."/>
            <person name="Tyagi A.K."/>
            <person name="Gaikwad K."/>
            <person name="Singh A."/>
            <person name="Dalal V."/>
            <person name="Srivastava S."/>
            <person name="Dixit A."/>
            <person name="Pal A.K."/>
            <person name="Ghazi I.A."/>
            <person name="Yadav M."/>
            <person name="Pandit A."/>
            <person name="Bhargava A."/>
            <person name="Sureshbabu K."/>
            <person name="Batra K."/>
            <person name="Sharma T.R."/>
            <person name="Mohapatra T."/>
            <person name="Singh N.K."/>
            <person name="Messing J."/>
            <person name="Nelson A.B."/>
            <person name="Fuks G."/>
            <person name="Kavchok S."/>
            <person name="Keizer G."/>
            <person name="Linton E."/>
            <person name="Llaca V."/>
            <person name="Song R."/>
            <person name="Tanyolac B."/>
            <person name="Young S."/>
            <person name="Ho-Il K."/>
            <person name="Hahn J.H."/>
            <person name="Sangsakoo G."/>
            <person name="Vanavichit A."/>
            <person name="de Mattos Luiz.A.T."/>
            <person name="Zimmer P.D."/>
            <person name="Malone G."/>
            <person name="Dellagostin O."/>
            <person name="de Oliveira A.C."/>
            <person name="Bevan M."/>
            <person name="Bancroft I."/>
            <person name="Minx P."/>
            <person name="Cordum H."/>
            <person name="Wilson R."/>
            <person name="Cheng Z."/>
            <person name="Jin W."/>
            <person name="Jiang J."/>
            <person name="Leong S.A."/>
            <person name="Iwama H."/>
            <person name="Gojobori T."/>
            <person name="Itoh T."/>
            <person name="Niimura Y."/>
            <person name="Fujii Y."/>
            <person name="Habara T."/>
            <person name="Sakai H."/>
            <person name="Sato Y."/>
            <person name="Wilson G."/>
            <person name="Kumar K."/>
            <person name="McCouch S."/>
            <person name="Juretic N."/>
            <person name="Hoen D."/>
            <person name="Wright S."/>
            <person name="Bruskiewich R."/>
            <person name="Bureau T."/>
            <person name="Miyao A."/>
            <person name="Hirochika H."/>
            <person name="Nishikawa T."/>
            <person name="Kadowaki K."/>
            <person name="Sugiura M."/>
            <person name="Burr B."/>
            <person name="Sasaki T."/>
        </authorList>
    </citation>
    <scope>NUCLEOTIDE SEQUENCE [LARGE SCALE GENOMIC DNA]</scope>
    <source>
        <strain evidence="2">cv. Nipponbare</strain>
    </source>
</reference>
<protein>
    <submittedName>
        <fullName evidence="1">Os09g0369101 protein</fullName>
    </submittedName>
</protein>
<evidence type="ECO:0000313" key="2">
    <source>
        <dbReference type="Proteomes" id="UP000059680"/>
    </source>
</evidence>
<gene>
    <name evidence="1" type="ordered locus">Os09g0369101</name>
    <name evidence="1" type="ORF">OSNPB_090369101</name>
</gene>